<keyword evidence="3 6" id="KW-1133">Transmembrane helix</keyword>
<comment type="subcellular location">
    <subcellularLocation>
        <location evidence="1">Membrane</location>
        <topology evidence="1">Multi-pass membrane protein</topology>
    </subcellularLocation>
</comment>
<feature type="region of interest" description="Disordered" evidence="5">
    <location>
        <begin position="466"/>
        <end position="527"/>
    </location>
</feature>
<keyword evidence="8" id="KW-1185">Reference proteome</keyword>
<sequence length="527" mass="53949">MSKLGCRLFVLSIAALMIPEVVSAQELNSSGVMNDVLHRFYESASTWSEAIESAASRLFWMLVAISMVWTFGIMAVRRADFGEFFAEAIKFIVFTGFFWWILTNAVSGLNIAGTIVDSLQHLGVEAGGLANGKLGPSEVVDLGFQLYDRTIEATKELGWRQFGTKIAMEGMAIAILVVLAIVAVNLLLLLVSTWILLYAGVFFLGFGGSRWTSDIAINYYRSILNIAAQLLAMVLIVAIGKTFLEHYYDQMSDTMASQELAVMLVVSICLLFLVNKVPPLVAGIASGGGSAASAGIGNISTGSAMGAAMGAASVASTAAAMSGKALMSGASNAAGGASALKSAFQAAQNNVSSGGDVMSRFSGGGGGMTPPMGGGQPGAGPSGGGPSSGKSAFGDDLTDSMAAPLMGSDNGGGSSSSGGSMSRAGRIAADTGANLAKGTFQVARDNLKGNAQNRVNQTMGGKVANAIRQSSQANSSSPGSSDSSGSNDKATSFDGDSIGGQECSSAEDGESAFDPKAEIAAFRDKER</sequence>
<dbReference type="AlphaFoldDB" id="A0A5D9DEI9"/>
<protein>
    <submittedName>
        <fullName evidence="7">P-type conjugative transfer protein TrbL</fullName>
    </submittedName>
</protein>
<evidence type="ECO:0000256" key="3">
    <source>
        <dbReference type="ARBA" id="ARBA00022989"/>
    </source>
</evidence>
<keyword evidence="4 6" id="KW-0472">Membrane</keyword>
<evidence type="ECO:0000313" key="7">
    <source>
        <dbReference type="EMBL" id="TZG41520.1"/>
    </source>
</evidence>
<keyword evidence="2 6" id="KW-0812">Transmembrane</keyword>
<evidence type="ECO:0000256" key="4">
    <source>
        <dbReference type="ARBA" id="ARBA00023136"/>
    </source>
</evidence>
<comment type="caution">
    <text evidence="7">The sequence shown here is derived from an EMBL/GenBank/DDBJ whole genome shotgun (WGS) entry which is preliminary data.</text>
</comment>
<feature type="transmembrane region" description="Helical" evidence="6">
    <location>
        <begin position="58"/>
        <end position="77"/>
    </location>
</feature>
<organism evidence="7 8">
    <name type="scientific">Halomonas eurihalina</name>
    <dbReference type="NCBI Taxonomy" id="42566"/>
    <lineage>
        <taxon>Bacteria</taxon>
        <taxon>Pseudomonadati</taxon>
        <taxon>Pseudomonadota</taxon>
        <taxon>Gammaproteobacteria</taxon>
        <taxon>Oceanospirillales</taxon>
        <taxon>Halomonadaceae</taxon>
        <taxon>Halomonas</taxon>
    </lineage>
</organism>
<feature type="transmembrane region" description="Helical" evidence="6">
    <location>
        <begin position="256"/>
        <end position="274"/>
    </location>
</feature>
<accession>A0A5D9DEI9</accession>
<proteinExistence type="predicted"/>
<feature type="region of interest" description="Disordered" evidence="5">
    <location>
        <begin position="355"/>
        <end position="424"/>
    </location>
</feature>
<dbReference type="InterPro" id="IPR007688">
    <property type="entry name" value="Conjugal_tfr_TrbL/VirB6"/>
</dbReference>
<evidence type="ECO:0000256" key="6">
    <source>
        <dbReference type="SAM" id="Phobius"/>
    </source>
</evidence>
<dbReference type="Pfam" id="PF04610">
    <property type="entry name" value="TrbL"/>
    <property type="match status" value="1"/>
</dbReference>
<feature type="transmembrane region" description="Helical" evidence="6">
    <location>
        <begin position="224"/>
        <end position="244"/>
    </location>
</feature>
<dbReference type="InterPro" id="IPR014150">
    <property type="entry name" value="Conjugal_tfr_TrbL"/>
</dbReference>
<dbReference type="OrthoDB" id="8525003at2"/>
<evidence type="ECO:0000256" key="5">
    <source>
        <dbReference type="SAM" id="MobiDB-lite"/>
    </source>
</evidence>
<dbReference type="Proteomes" id="UP000324260">
    <property type="component" value="Unassembled WGS sequence"/>
</dbReference>
<dbReference type="NCBIfam" id="TIGR02783">
    <property type="entry name" value="TrbL_P"/>
    <property type="match status" value="1"/>
</dbReference>
<dbReference type="RefSeq" id="WP_149320711.1">
    <property type="nucleotide sequence ID" value="NZ_JARWAH010000001.1"/>
</dbReference>
<dbReference type="GO" id="GO:0016020">
    <property type="term" value="C:membrane"/>
    <property type="evidence" value="ECO:0007669"/>
    <property type="project" value="UniProtKB-SubCell"/>
</dbReference>
<reference evidence="7 8" key="1">
    <citation type="submission" date="2019-08" db="EMBL/GenBank/DDBJ databases">
        <title>Draft Genome Sequence of Halomonas eurihalina Isolated from Preserved Hide-surface.</title>
        <authorList>
            <person name="Hussain S.A."/>
            <person name="Xu A."/>
            <person name="Sarker M."/>
            <person name="Sommers C."/>
        </authorList>
    </citation>
    <scope>NUCLEOTIDE SEQUENCE [LARGE SCALE GENOMIC DNA]</scope>
    <source>
        <strain evidence="7 8">MS1</strain>
    </source>
</reference>
<feature type="compositionally biased region" description="Basic and acidic residues" evidence="5">
    <location>
        <begin position="513"/>
        <end position="527"/>
    </location>
</feature>
<evidence type="ECO:0000313" key="8">
    <source>
        <dbReference type="Proteomes" id="UP000324260"/>
    </source>
</evidence>
<gene>
    <name evidence="7" type="primary">trbL</name>
    <name evidence="7" type="ORF">FZZ93_02330</name>
</gene>
<evidence type="ECO:0000256" key="2">
    <source>
        <dbReference type="ARBA" id="ARBA00022692"/>
    </source>
</evidence>
<feature type="transmembrane region" description="Helical" evidence="6">
    <location>
        <begin position="84"/>
        <end position="102"/>
    </location>
</feature>
<feature type="transmembrane region" description="Helical" evidence="6">
    <location>
        <begin position="171"/>
        <end position="204"/>
    </location>
</feature>
<dbReference type="GO" id="GO:0030255">
    <property type="term" value="P:protein secretion by the type IV secretion system"/>
    <property type="evidence" value="ECO:0007669"/>
    <property type="project" value="InterPro"/>
</dbReference>
<dbReference type="EMBL" id="VTPU01000001">
    <property type="protein sequence ID" value="TZG41520.1"/>
    <property type="molecule type" value="Genomic_DNA"/>
</dbReference>
<evidence type="ECO:0000256" key="1">
    <source>
        <dbReference type="ARBA" id="ARBA00004141"/>
    </source>
</evidence>
<name>A0A5D9DEI9_HALER</name>
<feature type="compositionally biased region" description="Low complexity" evidence="5">
    <location>
        <begin position="469"/>
        <end position="492"/>
    </location>
</feature>
<feature type="compositionally biased region" description="Gly residues" evidence="5">
    <location>
        <begin position="362"/>
        <end position="387"/>
    </location>
</feature>